<dbReference type="Pfam" id="PF04339">
    <property type="entry name" value="FemAB_like"/>
    <property type="match status" value="1"/>
</dbReference>
<protein>
    <recommendedName>
        <fullName evidence="3">FemAB-related protein, PEP-CTERM system-associated</fullName>
    </recommendedName>
</protein>
<gene>
    <name evidence="1" type="ORF">HDIA_2476</name>
</gene>
<reference evidence="2" key="1">
    <citation type="submission" date="2017-09" db="EMBL/GenBank/DDBJ databases">
        <title>Genome sequence of Nannocystis excedens DSM 71.</title>
        <authorList>
            <person name="Blom J."/>
        </authorList>
    </citation>
    <scope>NUCLEOTIDE SEQUENCE [LARGE SCALE GENOMIC DNA]</scope>
    <source>
        <strain evidence="2">type strain: E19</strain>
    </source>
</reference>
<dbReference type="SUPFAM" id="SSF55729">
    <property type="entry name" value="Acyl-CoA N-acyltransferases (Nat)"/>
    <property type="match status" value="1"/>
</dbReference>
<keyword evidence="2" id="KW-1185">Reference proteome</keyword>
<dbReference type="PANTHER" id="PTHR47017:SF1">
    <property type="entry name" value="ACYL-COA"/>
    <property type="match status" value="1"/>
</dbReference>
<dbReference type="EMBL" id="LT960614">
    <property type="protein sequence ID" value="SON56017.1"/>
    <property type="molecule type" value="Genomic_DNA"/>
</dbReference>
<dbReference type="RefSeq" id="WP_099556447.1">
    <property type="nucleotide sequence ID" value="NZ_LT960614.1"/>
</dbReference>
<accession>A0A2C9D6T5</accession>
<proteinExistence type="predicted"/>
<evidence type="ECO:0000313" key="1">
    <source>
        <dbReference type="EMBL" id="SON56017.1"/>
    </source>
</evidence>
<name>A0A2C9D6T5_9HYPH</name>
<evidence type="ECO:0008006" key="3">
    <source>
        <dbReference type="Google" id="ProtNLM"/>
    </source>
</evidence>
<dbReference type="InterPro" id="IPR007434">
    <property type="entry name" value="FemAB-like"/>
</dbReference>
<dbReference type="Gene3D" id="3.40.630.30">
    <property type="match status" value="1"/>
</dbReference>
<sequence length="404" mass="45404">MQTEIPLRVVASLADLDRQAWDRVANPGWDLPEGGRLQPSAGVQPAQPYNPFVAYDFLWSLEESGCATRRTGWLGQHLILGDETSIEAAVPAYLKSHSQGEYVFDWGWADAFERAGGSYYPKLQISVPFTPATGPRLLVGDGEGAFERRAIMAEGIMTLTRRHGASSAHATFLEPEDADILSSSGFLERTDQQFHWTNDGYGSYDDFLAALASRKRKALKKERREALASDISIEWITGKDLTEAHWDAFYAFYMDTGGRKWGRPYLNRLFFSQVSDRMADRILLVMAKREGRYIAGALNFIGSDTLYGRNWGCIEDHPFLHFEVCYHQAIDFAIAHGLKTVEAGAQGEHKLARGYLPVTTRSAHFIANPSFREAIADYLVRERRAIAENAEFLSDQGPFRRDCD</sequence>
<organism evidence="1 2">
    <name type="scientific">Hartmannibacter diazotrophicus</name>
    <dbReference type="NCBI Taxonomy" id="1482074"/>
    <lineage>
        <taxon>Bacteria</taxon>
        <taxon>Pseudomonadati</taxon>
        <taxon>Pseudomonadota</taxon>
        <taxon>Alphaproteobacteria</taxon>
        <taxon>Hyphomicrobiales</taxon>
        <taxon>Pleomorphomonadaceae</taxon>
        <taxon>Hartmannibacter</taxon>
    </lineage>
</organism>
<dbReference type="KEGG" id="hdi:HDIA_2476"/>
<evidence type="ECO:0000313" key="2">
    <source>
        <dbReference type="Proteomes" id="UP000223606"/>
    </source>
</evidence>
<dbReference type="InterPro" id="IPR016181">
    <property type="entry name" value="Acyl_CoA_acyltransferase"/>
</dbReference>
<dbReference type="Proteomes" id="UP000223606">
    <property type="component" value="Chromosome 1"/>
</dbReference>
<dbReference type="AlphaFoldDB" id="A0A2C9D6T5"/>
<dbReference type="OrthoDB" id="9776898at2"/>
<dbReference type="PANTHER" id="PTHR47017">
    <property type="entry name" value="ACYL-COA"/>
    <property type="match status" value="1"/>
</dbReference>